<keyword evidence="3" id="KW-1185">Reference proteome</keyword>
<protein>
    <submittedName>
        <fullName evidence="2">Uncharacterized protein</fullName>
    </submittedName>
</protein>
<organism evidence="2 3">
    <name type="scientific">Ecytonucleospora hepatopenaei</name>
    <dbReference type="NCBI Taxonomy" id="646526"/>
    <lineage>
        <taxon>Eukaryota</taxon>
        <taxon>Fungi</taxon>
        <taxon>Fungi incertae sedis</taxon>
        <taxon>Microsporidia</taxon>
        <taxon>Enterocytozoonidae</taxon>
        <taxon>Ecytonucleospora</taxon>
    </lineage>
</organism>
<dbReference type="VEuPathDB" id="MicrosporidiaDB:EHP00_1799"/>
<dbReference type="Proteomes" id="UP000192758">
    <property type="component" value="Unassembled WGS sequence"/>
</dbReference>
<comment type="caution">
    <text evidence="2">The sequence shown here is derived from an EMBL/GenBank/DDBJ whole genome shotgun (WGS) entry which is preliminary data.</text>
</comment>
<gene>
    <name evidence="2" type="ORF">EHP00_1799</name>
</gene>
<feature type="transmembrane region" description="Helical" evidence="1">
    <location>
        <begin position="214"/>
        <end position="234"/>
    </location>
</feature>
<name>A0A1W0E4F4_9MICR</name>
<keyword evidence="1" id="KW-0812">Transmembrane</keyword>
<keyword evidence="1" id="KW-1133">Transmembrane helix</keyword>
<dbReference type="AlphaFoldDB" id="A0A1W0E4F4"/>
<reference evidence="2 3" key="1">
    <citation type="journal article" date="2017" name="Environ. Microbiol.">
        <title>Decay of the glycolytic pathway and adaptation to intranuclear parasitism within Enterocytozoonidae microsporidia.</title>
        <authorList>
            <person name="Wiredu Boakye D."/>
            <person name="Jaroenlak P."/>
            <person name="Prachumwat A."/>
            <person name="Williams T.A."/>
            <person name="Bateman K.S."/>
            <person name="Itsathitphaisarn O."/>
            <person name="Sritunyalucksana K."/>
            <person name="Paszkiewicz K.H."/>
            <person name="Moore K.A."/>
            <person name="Stentiford G.D."/>
            <person name="Williams B.A."/>
        </authorList>
    </citation>
    <scope>NUCLEOTIDE SEQUENCE [LARGE SCALE GENOMIC DNA]</scope>
    <source>
        <strain evidence="2 3">TH1</strain>
    </source>
</reference>
<keyword evidence="1" id="KW-0472">Membrane</keyword>
<accession>A0A1W0E4F4</accession>
<sequence>MLLYILPPFVLSKETKNDVEIAHTPDDKVDFVKPEHRNKFSDKIDKKILVLKGDTKISIIDSIQLYTKKQATTDKKKDESKKDESKDKTTSDVETTTLEVKDVVVEPKYIITGKETSEQLLEICDENKIIIEKKALSGKKEEEKKKILIDKLNFSDISIDLQKCDITEKTDNIIEFILTDDKNKQYLAQTWNITVDGNGEFKYHQNRPVYTKPWFWIVIVLGVVLLSILIALCCK</sequence>
<evidence type="ECO:0000256" key="1">
    <source>
        <dbReference type="SAM" id="Phobius"/>
    </source>
</evidence>
<dbReference type="EMBL" id="MNPJ01000022">
    <property type="protein sequence ID" value="OQS54079.1"/>
    <property type="molecule type" value="Genomic_DNA"/>
</dbReference>
<evidence type="ECO:0000313" key="3">
    <source>
        <dbReference type="Proteomes" id="UP000192758"/>
    </source>
</evidence>
<proteinExistence type="predicted"/>
<evidence type="ECO:0000313" key="2">
    <source>
        <dbReference type="EMBL" id="OQS54079.1"/>
    </source>
</evidence>